<accession>A0A5C8Z4N6</accession>
<sequence>MTKVQPKHSAIYNGNVTHRRFEQQAHNFNYPLYMMAVDLDELEQGQLNRFSLFGTQWFKAIRFKQQDYLNLKRAADNSNRQNLTTNSSLRERITTKLKELGAKDSTPDKVTLLVQCRCFGIYFSPANFIFCYDKTGQCTQLLVEVSNTPWNKRHYYLVDMTQAETQPSEKTFHVSPFMDLDMSYHWQVKAPSHEKEKLSVHIENRRTSSTKNSTKNSTKAFDATLKLDRRPLTNKQLFKVWIRQPMMTFAVVKGIYVQAFHLFRKKIKFVPYQVKQTDSTAK</sequence>
<comment type="caution">
    <text evidence="1">The sequence shown here is derived from an EMBL/GenBank/DDBJ whole genome shotgun (WGS) entry which is preliminary data.</text>
</comment>
<protein>
    <submittedName>
        <fullName evidence="1">DUF1365 domain-containing protein</fullName>
    </submittedName>
</protein>
<gene>
    <name evidence="1" type="ORF">FME95_12070</name>
</gene>
<dbReference type="PANTHER" id="PTHR33973">
    <property type="entry name" value="OS07G0153300 PROTEIN"/>
    <property type="match status" value="1"/>
</dbReference>
<dbReference type="Pfam" id="PF07103">
    <property type="entry name" value="DUF1365"/>
    <property type="match status" value="1"/>
</dbReference>
<reference evidence="1 2" key="1">
    <citation type="submission" date="2019-07" db="EMBL/GenBank/DDBJ databases">
        <title>Reinekea sp. strain SSH23 genome sequencing and assembly.</title>
        <authorList>
            <person name="Kim I."/>
        </authorList>
    </citation>
    <scope>NUCLEOTIDE SEQUENCE [LARGE SCALE GENOMIC DNA]</scope>
    <source>
        <strain evidence="1 2">SSH23</strain>
    </source>
</reference>
<dbReference type="InterPro" id="IPR010775">
    <property type="entry name" value="DUF1365"/>
</dbReference>
<dbReference type="PANTHER" id="PTHR33973:SF4">
    <property type="entry name" value="OS07G0153300 PROTEIN"/>
    <property type="match status" value="1"/>
</dbReference>
<keyword evidence="2" id="KW-1185">Reference proteome</keyword>
<evidence type="ECO:0000313" key="2">
    <source>
        <dbReference type="Proteomes" id="UP000321764"/>
    </source>
</evidence>
<proteinExistence type="predicted"/>
<dbReference type="EMBL" id="VKAD01000002">
    <property type="protein sequence ID" value="TXR52141.1"/>
    <property type="molecule type" value="Genomic_DNA"/>
</dbReference>
<organism evidence="1 2">
    <name type="scientific">Reinekea thalattae</name>
    <dbReference type="NCBI Taxonomy" id="2593301"/>
    <lineage>
        <taxon>Bacteria</taxon>
        <taxon>Pseudomonadati</taxon>
        <taxon>Pseudomonadota</taxon>
        <taxon>Gammaproteobacteria</taxon>
        <taxon>Oceanospirillales</taxon>
        <taxon>Saccharospirillaceae</taxon>
        <taxon>Reinekea</taxon>
    </lineage>
</organism>
<dbReference type="AlphaFoldDB" id="A0A5C8Z4N6"/>
<evidence type="ECO:0000313" key="1">
    <source>
        <dbReference type="EMBL" id="TXR52141.1"/>
    </source>
</evidence>
<dbReference type="Proteomes" id="UP000321764">
    <property type="component" value="Unassembled WGS sequence"/>
</dbReference>
<dbReference type="OrthoDB" id="9778801at2"/>
<name>A0A5C8Z4N6_9GAMM</name>
<dbReference type="RefSeq" id="WP_147714737.1">
    <property type="nucleotide sequence ID" value="NZ_VKAD01000002.1"/>
</dbReference>